<accession>A0A561WCS5</accession>
<comment type="caution">
    <text evidence="1">The sequence shown here is derived from an EMBL/GenBank/DDBJ whole genome shotgun (WGS) entry which is preliminary data.</text>
</comment>
<keyword evidence="2" id="KW-1185">Reference proteome</keyword>
<gene>
    <name evidence="1" type="ORF">FHX75_12162</name>
</gene>
<dbReference type="Proteomes" id="UP000319927">
    <property type="component" value="Unassembled WGS sequence"/>
</dbReference>
<evidence type="ECO:0000313" key="1">
    <source>
        <dbReference type="EMBL" id="TWG21647.1"/>
    </source>
</evidence>
<dbReference type="AlphaFoldDB" id="A0A561WCS5"/>
<sequence>MRHTATQGMGALTRAGDMQLPAFFSYYESPVKLVEATDGGISAWRLSKDTGGWQSANKLIDKLLFSGDDNVESLTRDEFIQHTEHDRGYYLRGEGPVFALYETVRAITDAQARERRYPTPNEIALVRGIRRKTFVMFEEQLQSAGDPGADPTLAEG</sequence>
<dbReference type="EMBL" id="VIXA01000002">
    <property type="protein sequence ID" value="TWG21647.1"/>
    <property type="molecule type" value="Genomic_DNA"/>
</dbReference>
<protein>
    <submittedName>
        <fullName evidence="1">Uncharacterized protein</fullName>
    </submittedName>
</protein>
<reference evidence="1 2" key="1">
    <citation type="submission" date="2019-06" db="EMBL/GenBank/DDBJ databases">
        <title>Sequencing the genomes of 1000 actinobacteria strains.</title>
        <authorList>
            <person name="Klenk H.-P."/>
        </authorList>
    </citation>
    <scope>NUCLEOTIDE SEQUENCE [LARGE SCALE GENOMIC DNA]</scope>
    <source>
        <strain evidence="1 2">DSM 102131</strain>
    </source>
</reference>
<organism evidence="1 2">
    <name type="scientific">Micromonospora palomenae</name>
    <dbReference type="NCBI Taxonomy" id="1461247"/>
    <lineage>
        <taxon>Bacteria</taxon>
        <taxon>Bacillati</taxon>
        <taxon>Actinomycetota</taxon>
        <taxon>Actinomycetes</taxon>
        <taxon>Micromonosporales</taxon>
        <taxon>Micromonosporaceae</taxon>
        <taxon>Micromonospora</taxon>
    </lineage>
</organism>
<name>A0A561WCS5_9ACTN</name>
<evidence type="ECO:0000313" key="2">
    <source>
        <dbReference type="Proteomes" id="UP000319927"/>
    </source>
</evidence>
<proteinExistence type="predicted"/>